<dbReference type="OrthoDB" id="412006at2759"/>
<dbReference type="InterPro" id="IPR036691">
    <property type="entry name" value="Endo/exonu/phosph_ase_sf"/>
</dbReference>
<gene>
    <name evidence="1" type="ORF">CVT24_002781</name>
</gene>
<organism evidence="1 2">
    <name type="scientific">Panaeolus cyanescens</name>
    <dbReference type="NCBI Taxonomy" id="181874"/>
    <lineage>
        <taxon>Eukaryota</taxon>
        <taxon>Fungi</taxon>
        <taxon>Dikarya</taxon>
        <taxon>Basidiomycota</taxon>
        <taxon>Agaricomycotina</taxon>
        <taxon>Agaricomycetes</taxon>
        <taxon>Agaricomycetidae</taxon>
        <taxon>Agaricales</taxon>
        <taxon>Agaricineae</taxon>
        <taxon>Galeropsidaceae</taxon>
        <taxon>Panaeolus</taxon>
    </lineage>
</organism>
<evidence type="ECO:0000313" key="2">
    <source>
        <dbReference type="Proteomes" id="UP000284842"/>
    </source>
</evidence>
<dbReference type="PANTHER" id="PTHR33481">
    <property type="entry name" value="REVERSE TRANSCRIPTASE"/>
    <property type="match status" value="1"/>
</dbReference>
<protein>
    <submittedName>
        <fullName evidence="1">Uncharacterized protein</fullName>
    </submittedName>
</protein>
<accession>A0A409YRF5</accession>
<name>A0A409YRF5_9AGAR</name>
<dbReference type="SUPFAM" id="SSF56219">
    <property type="entry name" value="DNase I-like"/>
    <property type="match status" value="1"/>
</dbReference>
<comment type="caution">
    <text evidence="1">The sequence shown here is derived from an EMBL/GenBank/DDBJ whole genome shotgun (WGS) entry which is preliminary data.</text>
</comment>
<dbReference type="EMBL" id="NHTK01000786">
    <property type="protein sequence ID" value="PPR05586.1"/>
    <property type="molecule type" value="Genomic_DNA"/>
</dbReference>
<dbReference type="PANTHER" id="PTHR33481:SF1">
    <property type="entry name" value="ENDONUCLEASE_EXONUCLEASE_PHOSPHATASE DOMAIN-CONTAINING PROTEIN-RELATED"/>
    <property type="match status" value="1"/>
</dbReference>
<dbReference type="Gene3D" id="3.60.10.10">
    <property type="entry name" value="Endonuclease/exonuclease/phosphatase"/>
    <property type="match status" value="1"/>
</dbReference>
<keyword evidence="2" id="KW-1185">Reference proteome</keyword>
<reference evidence="1 2" key="1">
    <citation type="journal article" date="2018" name="Evol. Lett.">
        <title>Horizontal gene cluster transfer increased hallucinogenic mushroom diversity.</title>
        <authorList>
            <person name="Reynolds H.T."/>
            <person name="Vijayakumar V."/>
            <person name="Gluck-Thaler E."/>
            <person name="Korotkin H.B."/>
            <person name="Matheny P.B."/>
            <person name="Slot J.C."/>
        </authorList>
    </citation>
    <scope>NUCLEOTIDE SEQUENCE [LARGE SCALE GENOMIC DNA]</scope>
    <source>
        <strain evidence="1 2">2629</strain>
    </source>
</reference>
<dbReference type="Proteomes" id="UP000284842">
    <property type="component" value="Unassembled WGS sequence"/>
</dbReference>
<dbReference type="STRING" id="181874.A0A409YRF5"/>
<sequence>MDRRGNRRHHLGLRLKICQQNLNKSLSAQLEMLHKVDPREYDIALLQEPHIDHLGNTRANAGWRVAYPTGHRDKPKATRAITLISTNINTSNWTLETVDCQDVVLTKVNTSAGVVNIYNIYNDCNHDESMRAVTEDEGGREAISNKDKGKVFFEAFFPKRTAPQAVEARGVRRAKWKYAPTTDAEIDEVIRSLKPYKRSRPDTAPNCVFVKTRDILVPHLGPLFRATDTLSFYPADWKITTTPVLRKPGRGDYTTPNAYRPIVLAHGMARILNMCKTRSLTENAEKHRLLPANHFGGRAGRTTMDSVQLLVKTVIDAWRKRHVAAELFLDVKGAFPSVAIDVLLEDMRRKGVPEGHVEIIPTN</sequence>
<proteinExistence type="predicted"/>
<evidence type="ECO:0000313" key="1">
    <source>
        <dbReference type="EMBL" id="PPR05586.1"/>
    </source>
</evidence>
<dbReference type="AlphaFoldDB" id="A0A409YRF5"/>
<dbReference type="InParanoid" id="A0A409YRF5"/>